<dbReference type="EMBL" id="MFHT01000004">
    <property type="protein sequence ID" value="OGF78113.1"/>
    <property type="molecule type" value="Genomic_DNA"/>
</dbReference>
<comment type="caution">
    <text evidence="2">The sequence shown here is derived from an EMBL/GenBank/DDBJ whole genome shotgun (WGS) entry which is preliminary data.</text>
</comment>
<evidence type="ECO:0000256" key="1">
    <source>
        <dbReference type="SAM" id="Phobius"/>
    </source>
</evidence>
<feature type="transmembrane region" description="Helical" evidence="1">
    <location>
        <begin position="116"/>
        <end position="136"/>
    </location>
</feature>
<feature type="transmembrane region" description="Helical" evidence="1">
    <location>
        <begin position="91"/>
        <end position="110"/>
    </location>
</feature>
<keyword evidence="1" id="KW-0812">Transmembrane</keyword>
<feature type="transmembrane region" description="Helical" evidence="1">
    <location>
        <begin position="202"/>
        <end position="220"/>
    </location>
</feature>
<protein>
    <submittedName>
        <fullName evidence="2">Uncharacterized protein</fullName>
    </submittedName>
</protein>
<feature type="transmembrane region" description="Helical" evidence="1">
    <location>
        <begin position="38"/>
        <end position="59"/>
    </location>
</feature>
<name>A0A1F5WR19_9BACT</name>
<sequence>MKRPTLWGAIIGGVIIAGSVYQGAKVLTNPTDLFLVNIAIFVPNLLTVALGVFLVGIYFKSKQKEDEGQEPIKFAPDSPQDIESLAKKRNWIIGFLLLLEIIGSSATWILNDYAAGFAPVNISTIFDVLVNISLLYISIELFKGKRNVLNLLFYTAIVYALGAAFVYIWREHYYGGAVNVLFNLYIIYAIKAPLNRKNFRIAHLAFLPVFVISLFAVTYFDNGNIPELTKKEMLLEQQFLNDSNTLIGTYQLYLQREAPDAREIQDVKDAIEKRDKKSQEIIDNLRTLKSEYEKQISTVAQKETFERIKYLLEMMNIHQAQALKVKELMDYSEKVNFRNLSDKQKSDISNFKKEVDGYLTQLTDVQFKLDNSNLNY</sequence>
<dbReference type="Proteomes" id="UP000177723">
    <property type="component" value="Unassembled WGS sequence"/>
</dbReference>
<keyword evidence="1" id="KW-0472">Membrane</keyword>
<reference evidence="2 3" key="1">
    <citation type="journal article" date="2016" name="Nat. Commun.">
        <title>Thousands of microbial genomes shed light on interconnected biogeochemical processes in an aquifer system.</title>
        <authorList>
            <person name="Anantharaman K."/>
            <person name="Brown C.T."/>
            <person name="Hug L.A."/>
            <person name="Sharon I."/>
            <person name="Castelle C.J."/>
            <person name="Probst A.J."/>
            <person name="Thomas B.C."/>
            <person name="Singh A."/>
            <person name="Wilkins M.J."/>
            <person name="Karaoz U."/>
            <person name="Brodie E.L."/>
            <person name="Williams K.H."/>
            <person name="Hubbard S.S."/>
            <person name="Banfield J.F."/>
        </authorList>
    </citation>
    <scope>NUCLEOTIDE SEQUENCE [LARGE SCALE GENOMIC DNA]</scope>
</reference>
<dbReference type="AlphaFoldDB" id="A0A1F5WR19"/>
<evidence type="ECO:0000313" key="3">
    <source>
        <dbReference type="Proteomes" id="UP000177723"/>
    </source>
</evidence>
<evidence type="ECO:0000313" key="2">
    <source>
        <dbReference type="EMBL" id="OGF78113.1"/>
    </source>
</evidence>
<accession>A0A1F5WR19</accession>
<keyword evidence="1" id="KW-1133">Transmembrane helix</keyword>
<gene>
    <name evidence="2" type="ORF">A3F23_02845</name>
</gene>
<proteinExistence type="predicted"/>
<organism evidence="2 3">
    <name type="scientific">Candidatus Giovannonibacteria bacterium RIFCSPHIGHO2_12_FULL_43_15</name>
    <dbReference type="NCBI Taxonomy" id="1798341"/>
    <lineage>
        <taxon>Bacteria</taxon>
        <taxon>Candidatus Giovannoniibacteriota</taxon>
    </lineage>
</organism>
<feature type="transmembrane region" description="Helical" evidence="1">
    <location>
        <begin position="173"/>
        <end position="190"/>
    </location>
</feature>
<feature type="transmembrane region" description="Helical" evidence="1">
    <location>
        <begin position="148"/>
        <end position="167"/>
    </location>
</feature>